<dbReference type="Proteomes" id="UP000530928">
    <property type="component" value="Unassembled WGS sequence"/>
</dbReference>
<evidence type="ECO:0000313" key="4">
    <source>
        <dbReference type="EMBL" id="MBA2895684.1"/>
    </source>
</evidence>
<dbReference type="InterPro" id="IPR016181">
    <property type="entry name" value="Acyl_CoA_acyltransferase"/>
</dbReference>
<organism evidence="4 5">
    <name type="scientific">Nonomuraea soli</name>
    <dbReference type="NCBI Taxonomy" id="1032476"/>
    <lineage>
        <taxon>Bacteria</taxon>
        <taxon>Bacillati</taxon>
        <taxon>Actinomycetota</taxon>
        <taxon>Actinomycetes</taxon>
        <taxon>Streptosporangiales</taxon>
        <taxon>Streptosporangiaceae</taxon>
        <taxon>Nonomuraea</taxon>
    </lineage>
</organism>
<comment type="caution">
    <text evidence="4">The sequence shown here is derived from an EMBL/GenBank/DDBJ whole genome shotgun (WGS) entry which is preliminary data.</text>
</comment>
<dbReference type="EMBL" id="JACDUR010000007">
    <property type="protein sequence ID" value="MBA2895684.1"/>
    <property type="molecule type" value="Genomic_DNA"/>
</dbReference>
<keyword evidence="5" id="KW-1185">Reference proteome</keyword>
<reference evidence="4 5" key="1">
    <citation type="submission" date="2020-07" db="EMBL/GenBank/DDBJ databases">
        <title>Genomic Encyclopedia of Type Strains, Phase IV (KMG-IV): sequencing the most valuable type-strain genomes for metagenomic binning, comparative biology and taxonomic classification.</title>
        <authorList>
            <person name="Goeker M."/>
        </authorList>
    </citation>
    <scope>NUCLEOTIDE SEQUENCE [LARGE SCALE GENOMIC DNA]</scope>
    <source>
        <strain evidence="4 5">DSM 45533</strain>
    </source>
</reference>
<keyword evidence="4" id="KW-0687">Ribonucleoprotein</keyword>
<evidence type="ECO:0000256" key="2">
    <source>
        <dbReference type="ARBA" id="ARBA00023315"/>
    </source>
</evidence>
<feature type="domain" description="N-acetyltransferase" evidence="3">
    <location>
        <begin position="1"/>
        <end position="156"/>
    </location>
</feature>
<dbReference type="GO" id="GO:0016747">
    <property type="term" value="F:acyltransferase activity, transferring groups other than amino-acyl groups"/>
    <property type="evidence" value="ECO:0007669"/>
    <property type="project" value="InterPro"/>
</dbReference>
<dbReference type="InterPro" id="IPR050832">
    <property type="entry name" value="Bact_Acetyltransf"/>
</dbReference>
<keyword evidence="1" id="KW-0808">Transferase</keyword>
<dbReference type="PANTHER" id="PTHR43877">
    <property type="entry name" value="AMINOALKYLPHOSPHONATE N-ACETYLTRANSFERASE-RELATED-RELATED"/>
    <property type="match status" value="1"/>
</dbReference>
<evidence type="ECO:0000313" key="5">
    <source>
        <dbReference type="Proteomes" id="UP000530928"/>
    </source>
</evidence>
<dbReference type="Pfam" id="PF00583">
    <property type="entry name" value="Acetyltransf_1"/>
    <property type="match status" value="1"/>
</dbReference>
<dbReference type="GO" id="GO:0005840">
    <property type="term" value="C:ribosome"/>
    <property type="evidence" value="ECO:0007669"/>
    <property type="project" value="UniProtKB-KW"/>
</dbReference>
<keyword evidence="2" id="KW-0012">Acyltransferase</keyword>
<dbReference type="InterPro" id="IPR000182">
    <property type="entry name" value="GNAT_dom"/>
</dbReference>
<dbReference type="CDD" id="cd04301">
    <property type="entry name" value="NAT_SF"/>
    <property type="match status" value="1"/>
</dbReference>
<name>A0A7W0CQV5_9ACTN</name>
<evidence type="ECO:0000256" key="1">
    <source>
        <dbReference type="ARBA" id="ARBA00022679"/>
    </source>
</evidence>
<dbReference type="SUPFAM" id="SSF55729">
    <property type="entry name" value="Acyl-CoA N-acyltransferases (Nat)"/>
    <property type="match status" value="1"/>
</dbReference>
<proteinExistence type="predicted"/>
<evidence type="ECO:0000259" key="3">
    <source>
        <dbReference type="PROSITE" id="PS51186"/>
    </source>
</evidence>
<keyword evidence="4" id="KW-0689">Ribosomal protein</keyword>
<sequence>MITSIPDSAAMHAVYAQAFVQPPWNESPEEIAAFTGRFEEHRALPGFRCRMAWADGELAGFTYGFDTWTGSRIYPKLGRDLSARFELRELAVDPRFGGRGVGAALMTDLLADAGPAWLLTRADAVPAVKLYTRLGWVHTADVEGLRLYLSPVQEADR</sequence>
<dbReference type="RefSeq" id="WP_181614394.1">
    <property type="nucleotide sequence ID" value="NZ_BAABAM010000011.1"/>
</dbReference>
<dbReference type="AlphaFoldDB" id="A0A7W0CQV5"/>
<gene>
    <name evidence="4" type="ORF">HNR30_007070</name>
</gene>
<protein>
    <submittedName>
        <fullName evidence="4">Ribosomal protein S18 acetylase RimI-like enzyme</fullName>
    </submittedName>
</protein>
<dbReference type="PROSITE" id="PS51186">
    <property type="entry name" value="GNAT"/>
    <property type="match status" value="1"/>
</dbReference>
<accession>A0A7W0CQV5</accession>
<dbReference type="Gene3D" id="3.40.630.30">
    <property type="match status" value="1"/>
</dbReference>